<organism evidence="1 2">
    <name type="scientific">Nezara viridula</name>
    <name type="common">Southern green stink bug</name>
    <name type="synonym">Cimex viridulus</name>
    <dbReference type="NCBI Taxonomy" id="85310"/>
    <lineage>
        <taxon>Eukaryota</taxon>
        <taxon>Metazoa</taxon>
        <taxon>Ecdysozoa</taxon>
        <taxon>Arthropoda</taxon>
        <taxon>Hexapoda</taxon>
        <taxon>Insecta</taxon>
        <taxon>Pterygota</taxon>
        <taxon>Neoptera</taxon>
        <taxon>Paraneoptera</taxon>
        <taxon>Hemiptera</taxon>
        <taxon>Heteroptera</taxon>
        <taxon>Panheteroptera</taxon>
        <taxon>Pentatomomorpha</taxon>
        <taxon>Pentatomoidea</taxon>
        <taxon>Pentatomidae</taxon>
        <taxon>Pentatominae</taxon>
        <taxon>Nezara</taxon>
    </lineage>
</organism>
<sequence>MFCPLVFWCPHHSPLTFDVLQWSNYRENANKNSFQGKWNRQHNFIDRRVNCEYVSSSLLQLIFQKLNSVRTDSI</sequence>
<dbReference type="OrthoDB" id="10525449at2759"/>
<protein>
    <submittedName>
        <fullName evidence="1">Uncharacterized protein</fullName>
    </submittedName>
</protein>
<keyword evidence="2" id="KW-1185">Reference proteome</keyword>
<evidence type="ECO:0000313" key="2">
    <source>
        <dbReference type="Proteomes" id="UP001152798"/>
    </source>
</evidence>
<gene>
    <name evidence="1" type="ORF">NEZAVI_LOCUS12929</name>
</gene>
<dbReference type="AlphaFoldDB" id="A0A9P0MW10"/>
<reference evidence="1" key="1">
    <citation type="submission" date="2022-01" db="EMBL/GenBank/DDBJ databases">
        <authorList>
            <person name="King R."/>
        </authorList>
    </citation>
    <scope>NUCLEOTIDE SEQUENCE</scope>
</reference>
<accession>A0A9P0MW10</accession>
<proteinExistence type="predicted"/>
<name>A0A9P0MW10_NEZVI</name>
<dbReference type="Proteomes" id="UP001152798">
    <property type="component" value="Chromosome 6"/>
</dbReference>
<dbReference type="EMBL" id="OV725082">
    <property type="protein sequence ID" value="CAH1404532.1"/>
    <property type="molecule type" value="Genomic_DNA"/>
</dbReference>
<evidence type="ECO:0000313" key="1">
    <source>
        <dbReference type="EMBL" id="CAH1404532.1"/>
    </source>
</evidence>